<dbReference type="InterPro" id="IPR052058">
    <property type="entry name" value="Alcohol_O-acetyltransferase"/>
</dbReference>
<dbReference type="Proteomes" id="UP000254869">
    <property type="component" value="Unassembled WGS sequence"/>
</dbReference>
<dbReference type="PANTHER" id="PTHR28037:SF1">
    <property type="entry name" value="ALCOHOL O-ACETYLTRANSFERASE 1-RELATED"/>
    <property type="match status" value="1"/>
</dbReference>
<dbReference type="InterPro" id="IPR001242">
    <property type="entry name" value="Condensation_dom"/>
</dbReference>
<dbReference type="EMBL" id="QQBC01000002">
    <property type="protein sequence ID" value="RDI68401.1"/>
    <property type="molecule type" value="Genomic_DNA"/>
</dbReference>
<keyword evidence="8" id="KW-0808">Transferase</keyword>
<evidence type="ECO:0000256" key="9">
    <source>
        <dbReference type="ARBA" id="ARBA00023315"/>
    </source>
</evidence>
<proteinExistence type="inferred from homology"/>
<evidence type="ECO:0000256" key="11">
    <source>
        <dbReference type="ARBA" id="ARBA00032317"/>
    </source>
</evidence>
<dbReference type="SUPFAM" id="SSF52777">
    <property type="entry name" value="CoA-dependent acyltransferases"/>
    <property type="match status" value="2"/>
</dbReference>
<dbReference type="GO" id="GO:0016746">
    <property type="term" value="F:acyltransferase activity"/>
    <property type="evidence" value="ECO:0007669"/>
    <property type="project" value="UniProtKB-KW"/>
</dbReference>
<evidence type="ECO:0000313" key="15">
    <source>
        <dbReference type="EMBL" id="RDI68401.1"/>
    </source>
</evidence>
<dbReference type="RefSeq" id="WP_082875611.1">
    <property type="nucleotide sequence ID" value="NZ_QQBC01000002.1"/>
</dbReference>
<keyword evidence="16" id="KW-1185">Reference proteome</keyword>
<evidence type="ECO:0000259" key="13">
    <source>
        <dbReference type="Pfam" id="PF00668"/>
    </source>
</evidence>
<comment type="similarity">
    <text evidence="4">Belongs to the acyltransferase PapA5 family.</text>
</comment>
<protein>
    <recommendedName>
        <fullName evidence="6">Phthiocerol/phthiodiolone dimycocerosyl transferase</fullName>
        <ecNumber evidence="5">2.3.1.282</ecNumber>
    </recommendedName>
    <alternativeName>
        <fullName evidence="12">Acyltransferase PapA5</fullName>
    </alternativeName>
    <alternativeName>
        <fullName evidence="10">Phthiocerol/phthiodiolone O-acyltransferase</fullName>
    </alternativeName>
    <alternativeName>
        <fullName evidence="11">Polyketide synthase-associated protein A5</fullName>
    </alternativeName>
</protein>
<dbReference type="STRING" id="1210086.GCA_001613105_01378"/>
<evidence type="ECO:0000256" key="12">
    <source>
        <dbReference type="ARBA" id="ARBA00033407"/>
    </source>
</evidence>
<evidence type="ECO:0000256" key="2">
    <source>
        <dbReference type="ARBA" id="ARBA00000625"/>
    </source>
</evidence>
<dbReference type="PANTHER" id="PTHR28037">
    <property type="entry name" value="ALCOHOL O-ACETYLTRANSFERASE 1-RELATED"/>
    <property type="match status" value="1"/>
</dbReference>
<evidence type="ECO:0000256" key="10">
    <source>
        <dbReference type="ARBA" id="ARBA00030465"/>
    </source>
</evidence>
<keyword evidence="7" id="KW-0444">Lipid biosynthesis</keyword>
<evidence type="ECO:0000256" key="4">
    <source>
        <dbReference type="ARBA" id="ARBA00006558"/>
    </source>
</evidence>
<feature type="domain" description="Phthiocerol/phthiodiolone dimycocerosyl transferase C-terminal" evidence="14">
    <location>
        <begin position="197"/>
        <end position="371"/>
    </location>
</feature>
<comment type="caution">
    <text evidence="15">The sequence shown here is derived from an EMBL/GenBank/DDBJ whole genome shotgun (WGS) entry which is preliminary data.</text>
</comment>
<dbReference type="Gene3D" id="3.30.559.10">
    <property type="entry name" value="Chloramphenicol acetyltransferase-like domain"/>
    <property type="match status" value="1"/>
</dbReference>
<keyword evidence="9" id="KW-0012">Acyltransferase</keyword>
<dbReference type="Pfam" id="PF00668">
    <property type="entry name" value="Condensation"/>
    <property type="match status" value="1"/>
</dbReference>
<evidence type="ECO:0000256" key="1">
    <source>
        <dbReference type="ARBA" id="ARBA00000026"/>
    </source>
</evidence>
<evidence type="ECO:0000256" key="3">
    <source>
        <dbReference type="ARBA" id="ARBA00001907"/>
    </source>
</evidence>
<dbReference type="Pfam" id="PF16911">
    <property type="entry name" value="PapA_C"/>
    <property type="match status" value="1"/>
</dbReference>
<evidence type="ECO:0000313" key="16">
    <source>
        <dbReference type="Proteomes" id="UP000254869"/>
    </source>
</evidence>
<feature type="domain" description="Condensation" evidence="13">
    <location>
        <begin position="28"/>
        <end position="148"/>
    </location>
</feature>
<evidence type="ECO:0000256" key="8">
    <source>
        <dbReference type="ARBA" id="ARBA00022679"/>
    </source>
</evidence>
<reference evidence="15 16" key="1">
    <citation type="submission" date="2018-07" db="EMBL/GenBank/DDBJ databases">
        <title>Genomic Encyclopedia of Type Strains, Phase IV (KMG-IV): sequencing the most valuable type-strain genomes for metagenomic binning, comparative biology and taxonomic classification.</title>
        <authorList>
            <person name="Goeker M."/>
        </authorList>
    </citation>
    <scope>NUCLEOTIDE SEQUENCE [LARGE SCALE GENOMIC DNA]</scope>
    <source>
        <strain evidence="15 16">DSM 44290</strain>
    </source>
</reference>
<gene>
    <name evidence="15" type="ORF">DFR76_102802</name>
</gene>
<dbReference type="InterPro" id="IPR031641">
    <property type="entry name" value="PapA_C"/>
</dbReference>
<organism evidence="15 16">
    <name type="scientific">Nocardia pseudobrasiliensis</name>
    <dbReference type="NCBI Taxonomy" id="45979"/>
    <lineage>
        <taxon>Bacteria</taxon>
        <taxon>Bacillati</taxon>
        <taxon>Actinomycetota</taxon>
        <taxon>Actinomycetes</taxon>
        <taxon>Mycobacteriales</taxon>
        <taxon>Nocardiaceae</taxon>
        <taxon>Nocardia</taxon>
    </lineage>
</organism>
<comment type="catalytic activity">
    <reaction evidence="3">
        <text>2 a mycocerosyl-[mycocerosic acid synthase] + a phthiodiolone = a dimycocerosyl phthiodiolone + 2 holo-[mycocerosic acid synthase].</text>
        <dbReference type="EC" id="2.3.1.282"/>
    </reaction>
</comment>
<keyword evidence="7" id="KW-0443">Lipid metabolism</keyword>
<accession>A0A370IE37</accession>
<comment type="catalytic activity">
    <reaction evidence="2">
        <text>2 a mycocerosyl-[mycocerosic acid synthase] + a phenolphthiocerol = a dimycocerosyl phenolphthiocerol + 2 holo-[mycocerosic acid synthase].</text>
        <dbReference type="EC" id="2.3.1.282"/>
    </reaction>
</comment>
<evidence type="ECO:0000256" key="7">
    <source>
        <dbReference type="ARBA" id="ARBA00022516"/>
    </source>
</evidence>
<name>A0A370IE37_9NOCA</name>
<sequence length="407" mass="43464">MRTLEQRRLSPGEASLINADVGAVVAQARIDGVVEPAILEQALHTLAEDHPLLRSRIIDDAAGYLLQYAAGAGPSLRVVDTDEDPFALELNTALTREREVARAALFRHAGDSVVSLAVHHSVADGISTTTLLHMLLDYYTAAAEGRAPAKAHGRGLRPALDSLLAGHQGAEEFPALLNPPTAALLPASALGHPVPAQRFGVGHLSLDRRATTDLQRQAHALGATVTGLLGGTLAAVLSHMVDGTIIFRFWVDLRSRLQPPLRPDDELLAVGYVSTAISTGQGDSAEYAREITTQLKTSVDQGFPQRSVLTLDAEPGHATPGTVTLAVSNLGRLDTPPLPAGAELRSVRFGTTSPQQNPILFASTTDGRLELDFTYDRTYFTDEQMNRFITEIRSGLTQFISGAASRT</sequence>
<dbReference type="InterPro" id="IPR023213">
    <property type="entry name" value="CAT-like_dom_sf"/>
</dbReference>
<evidence type="ECO:0000256" key="6">
    <source>
        <dbReference type="ARBA" id="ARBA00013449"/>
    </source>
</evidence>
<dbReference type="AlphaFoldDB" id="A0A370IE37"/>
<dbReference type="GO" id="GO:0008610">
    <property type="term" value="P:lipid biosynthetic process"/>
    <property type="evidence" value="ECO:0007669"/>
    <property type="project" value="UniProtKB-ARBA"/>
</dbReference>
<dbReference type="EC" id="2.3.1.282" evidence="5"/>
<dbReference type="Gene3D" id="3.30.559.30">
    <property type="entry name" value="Nonribosomal peptide synthetase, condensation domain"/>
    <property type="match status" value="1"/>
</dbReference>
<evidence type="ECO:0000256" key="5">
    <source>
        <dbReference type="ARBA" id="ARBA00012866"/>
    </source>
</evidence>
<comment type="catalytic activity">
    <reaction evidence="1">
        <text>2 a mycocerosyl-[mycocerosic acid synthase] + a phthiocerol = a dimycocerosyl phthiocerol + 2 holo-[mycocerosic acid synthase].</text>
        <dbReference type="EC" id="2.3.1.282"/>
    </reaction>
</comment>
<evidence type="ECO:0000259" key="14">
    <source>
        <dbReference type="Pfam" id="PF16911"/>
    </source>
</evidence>